<dbReference type="RefSeq" id="WP_107010033.1">
    <property type="nucleotide sequence ID" value="NZ_JBHRSF010000052.1"/>
</dbReference>
<dbReference type="Pfam" id="PF14335">
    <property type="entry name" value="DUF4391"/>
    <property type="match status" value="1"/>
</dbReference>
<dbReference type="OrthoDB" id="9805811at2"/>
<evidence type="ECO:0000256" key="1">
    <source>
        <dbReference type="SAM" id="Coils"/>
    </source>
</evidence>
<dbReference type="InterPro" id="IPR025503">
    <property type="entry name" value="DUF4391"/>
</dbReference>
<evidence type="ECO:0000313" key="4">
    <source>
        <dbReference type="Proteomes" id="UP000240957"/>
    </source>
</evidence>
<evidence type="ECO:0000313" key="2">
    <source>
        <dbReference type="EMBL" id="MFC2996066.1"/>
    </source>
</evidence>
<reference evidence="2" key="4">
    <citation type="submission" date="2024-09" db="EMBL/GenBank/DDBJ databases">
        <authorList>
            <person name="Sun Q."/>
            <person name="Mori K."/>
        </authorList>
    </citation>
    <scope>NUCLEOTIDE SEQUENCE</scope>
    <source>
        <strain evidence="2">KCTC 62575</strain>
    </source>
</reference>
<sequence length="229" mass="26921">MKLYKFPQQAKVDRLIPKNKFYEQGKANTKIEQLFVNQVENIRWAYKLASSTIHLQDQEDLKEIQIFRVKSRVKDLDVSILSFIDKLILTPIIFEVVYQDKVKVVASYKRLNQANKTKAVIGQYYASEWLEDHDRIELPLYLKLADLYEHFIAQILPIALSEDSGDDDESVSIELKLQRAQQLESLQKQLDKLKSKLRTEKQFNRKVELNNQIRLLGAQLDKLRNNNML</sequence>
<proteinExistence type="predicted"/>
<protein>
    <submittedName>
        <fullName evidence="3">DUF4391 domain-containing protein</fullName>
    </submittedName>
</protein>
<accession>A0A371YJQ7</accession>
<feature type="coiled-coil region" evidence="1">
    <location>
        <begin position="176"/>
        <end position="226"/>
    </location>
</feature>
<reference evidence="2" key="1">
    <citation type="journal article" date="2014" name="Int. J. Syst. Evol. Microbiol.">
        <title>Complete genome of a new Firmicutes species belonging to the dominant human colonic microbiota ('Ruminococcus bicirculans') reveals two chromosomes and a selective capacity to utilize plant glucans.</title>
        <authorList>
            <consortium name="NISC Comparative Sequencing Program"/>
            <person name="Wegmann U."/>
            <person name="Louis P."/>
            <person name="Goesmann A."/>
            <person name="Henrissat B."/>
            <person name="Duncan S.H."/>
            <person name="Flint H.J."/>
        </authorList>
    </citation>
    <scope>NUCLEOTIDE SEQUENCE</scope>
    <source>
        <strain evidence="2">KCTC 62575</strain>
    </source>
</reference>
<reference evidence="5" key="3">
    <citation type="journal article" date="2019" name="Int. J. Syst. Evol. Microbiol.">
        <title>The Global Catalogue of Microorganisms (GCM) 10K type strain sequencing project: providing services to taxonomists for standard genome sequencing and annotation.</title>
        <authorList>
            <consortium name="The Broad Institute Genomics Platform"/>
            <consortium name="The Broad Institute Genome Sequencing Center for Infectious Disease"/>
            <person name="Wu L."/>
            <person name="Ma J."/>
        </authorList>
    </citation>
    <scope>NUCLEOTIDE SEQUENCE [LARGE SCALE GENOMIC DNA]</scope>
    <source>
        <strain evidence="5">KCTC 62575</strain>
    </source>
</reference>
<dbReference type="EMBL" id="JBHRSF010000052">
    <property type="protein sequence ID" value="MFC2996066.1"/>
    <property type="molecule type" value="Genomic_DNA"/>
</dbReference>
<dbReference type="AlphaFoldDB" id="A0A371YJQ7"/>
<gene>
    <name evidence="2" type="ORF">ACFODO_12470</name>
    <name evidence="3" type="ORF">C9E89_020485</name>
</gene>
<name>A0A371YJQ7_9GAMM</name>
<dbReference type="Proteomes" id="UP000240957">
    <property type="component" value="Unassembled WGS sequence"/>
</dbReference>
<evidence type="ECO:0000313" key="5">
    <source>
        <dbReference type="Proteomes" id="UP001595455"/>
    </source>
</evidence>
<comment type="caution">
    <text evidence="3">The sequence shown here is derived from an EMBL/GenBank/DDBJ whole genome shotgun (WGS) entry which is preliminary data.</text>
</comment>
<keyword evidence="1" id="KW-0175">Coiled coil</keyword>
<dbReference type="EMBL" id="PYIX02000063">
    <property type="protein sequence ID" value="RFC81693.1"/>
    <property type="molecule type" value="Genomic_DNA"/>
</dbReference>
<evidence type="ECO:0000313" key="3">
    <source>
        <dbReference type="EMBL" id="RFC81693.1"/>
    </source>
</evidence>
<reference evidence="3 4" key="2">
    <citation type="submission" date="2018-08" db="EMBL/GenBank/DDBJ databases">
        <title>The draft genome of Acinetobacter sichuanensis strain WCHAc060041.</title>
        <authorList>
            <person name="Qin J."/>
            <person name="Feng Y."/>
            <person name="Zong Z."/>
        </authorList>
    </citation>
    <scope>NUCLEOTIDE SEQUENCE [LARGE SCALE GENOMIC DNA]</scope>
    <source>
        <strain evidence="3 4">WCHAc060041</strain>
    </source>
</reference>
<keyword evidence="5" id="KW-1185">Reference proteome</keyword>
<organism evidence="3 4">
    <name type="scientific">Acinetobacter sichuanensis</name>
    <dbReference type="NCBI Taxonomy" id="2136183"/>
    <lineage>
        <taxon>Bacteria</taxon>
        <taxon>Pseudomonadati</taxon>
        <taxon>Pseudomonadota</taxon>
        <taxon>Gammaproteobacteria</taxon>
        <taxon>Moraxellales</taxon>
        <taxon>Moraxellaceae</taxon>
        <taxon>Acinetobacter</taxon>
    </lineage>
</organism>
<dbReference type="Proteomes" id="UP001595455">
    <property type="component" value="Unassembled WGS sequence"/>
</dbReference>